<dbReference type="Proteomes" id="UP000000305">
    <property type="component" value="Unassembled WGS sequence"/>
</dbReference>
<accession>E9GW00</accession>
<proteinExistence type="predicted"/>
<sequence>MKQQPLTTGRDRLSFVSVGGWTGAITAEFDPSPRGSRALDALSAIHASYTCMHVLNLIFRLDFRQLLTSSEQHLPSSCPEVILFTDDLILSPSVSTVAIHIDPVDLLQETCDPSEGGEAGTAAAAAPY</sequence>
<dbReference type="KEGG" id="dpx:DAPPUDRAFT_249156"/>
<keyword evidence="2" id="KW-1185">Reference proteome</keyword>
<protein>
    <submittedName>
        <fullName evidence="1">Uncharacterized protein</fullName>
    </submittedName>
</protein>
<dbReference type="AlphaFoldDB" id="E9GW00"/>
<evidence type="ECO:0000313" key="2">
    <source>
        <dbReference type="Proteomes" id="UP000000305"/>
    </source>
</evidence>
<name>E9GW00_DAPPU</name>
<organism evidence="1 2">
    <name type="scientific">Daphnia pulex</name>
    <name type="common">Water flea</name>
    <dbReference type="NCBI Taxonomy" id="6669"/>
    <lineage>
        <taxon>Eukaryota</taxon>
        <taxon>Metazoa</taxon>
        <taxon>Ecdysozoa</taxon>
        <taxon>Arthropoda</taxon>
        <taxon>Crustacea</taxon>
        <taxon>Branchiopoda</taxon>
        <taxon>Diplostraca</taxon>
        <taxon>Cladocera</taxon>
        <taxon>Anomopoda</taxon>
        <taxon>Daphniidae</taxon>
        <taxon>Daphnia</taxon>
    </lineage>
</organism>
<dbReference type="HOGENOM" id="CLU_1961809_0_0_1"/>
<dbReference type="EMBL" id="GL732569">
    <property type="protein sequence ID" value="EFX76359.1"/>
    <property type="molecule type" value="Genomic_DNA"/>
</dbReference>
<reference evidence="1 2" key="1">
    <citation type="journal article" date="2011" name="Science">
        <title>The ecoresponsive genome of Daphnia pulex.</title>
        <authorList>
            <person name="Colbourne J.K."/>
            <person name="Pfrender M.E."/>
            <person name="Gilbert D."/>
            <person name="Thomas W.K."/>
            <person name="Tucker A."/>
            <person name="Oakley T.H."/>
            <person name="Tokishita S."/>
            <person name="Aerts A."/>
            <person name="Arnold G.J."/>
            <person name="Basu M.K."/>
            <person name="Bauer D.J."/>
            <person name="Caceres C.E."/>
            <person name="Carmel L."/>
            <person name="Casola C."/>
            <person name="Choi J.H."/>
            <person name="Detter J.C."/>
            <person name="Dong Q."/>
            <person name="Dusheyko S."/>
            <person name="Eads B.D."/>
            <person name="Frohlich T."/>
            <person name="Geiler-Samerotte K.A."/>
            <person name="Gerlach D."/>
            <person name="Hatcher P."/>
            <person name="Jogdeo S."/>
            <person name="Krijgsveld J."/>
            <person name="Kriventseva E.V."/>
            <person name="Kultz D."/>
            <person name="Laforsch C."/>
            <person name="Lindquist E."/>
            <person name="Lopez J."/>
            <person name="Manak J.R."/>
            <person name="Muller J."/>
            <person name="Pangilinan J."/>
            <person name="Patwardhan R.P."/>
            <person name="Pitluck S."/>
            <person name="Pritham E.J."/>
            <person name="Rechtsteiner A."/>
            <person name="Rho M."/>
            <person name="Rogozin I.B."/>
            <person name="Sakarya O."/>
            <person name="Salamov A."/>
            <person name="Schaack S."/>
            <person name="Shapiro H."/>
            <person name="Shiga Y."/>
            <person name="Skalitzky C."/>
            <person name="Smith Z."/>
            <person name="Souvorov A."/>
            <person name="Sung W."/>
            <person name="Tang Z."/>
            <person name="Tsuchiya D."/>
            <person name="Tu H."/>
            <person name="Vos H."/>
            <person name="Wang M."/>
            <person name="Wolf Y.I."/>
            <person name="Yamagata H."/>
            <person name="Yamada T."/>
            <person name="Ye Y."/>
            <person name="Shaw J.R."/>
            <person name="Andrews J."/>
            <person name="Crease T.J."/>
            <person name="Tang H."/>
            <person name="Lucas S.M."/>
            <person name="Robertson H.M."/>
            <person name="Bork P."/>
            <person name="Koonin E.V."/>
            <person name="Zdobnov E.M."/>
            <person name="Grigoriev I.V."/>
            <person name="Lynch M."/>
            <person name="Boore J.L."/>
        </authorList>
    </citation>
    <scope>NUCLEOTIDE SEQUENCE [LARGE SCALE GENOMIC DNA]</scope>
</reference>
<evidence type="ECO:0000313" key="1">
    <source>
        <dbReference type="EMBL" id="EFX76359.1"/>
    </source>
</evidence>
<gene>
    <name evidence="1" type="ORF">DAPPUDRAFT_249156</name>
</gene>
<dbReference type="InParanoid" id="E9GW00"/>